<evidence type="ECO:0000256" key="6">
    <source>
        <dbReference type="PROSITE-ProRule" id="PRU00042"/>
    </source>
</evidence>
<dbReference type="SUPFAM" id="SSF57667">
    <property type="entry name" value="beta-beta-alpha zinc fingers"/>
    <property type="match status" value="3"/>
</dbReference>
<keyword evidence="10" id="KW-1185">Reference proteome</keyword>
<dbReference type="PROSITE" id="PS00028">
    <property type="entry name" value="ZINC_FINGER_C2H2_1"/>
    <property type="match status" value="5"/>
</dbReference>
<reference evidence="9" key="1">
    <citation type="journal article" date="2022" name="Cell">
        <title>Repeat-based holocentromeres influence genome architecture and karyotype evolution.</title>
        <authorList>
            <person name="Hofstatter P.G."/>
            <person name="Thangavel G."/>
            <person name="Lux T."/>
            <person name="Neumann P."/>
            <person name="Vondrak T."/>
            <person name="Novak P."/>
            <person name="Zhang M."/>
            <person name="Costa L."/>
            <person name="Castellani M."/>
            <person name="Scott A."/>
            <person name="Toegelov H."/>
            <person name="Fuchs J."/>
            <person name="Mata-Sucre Y."/>
            <person name="Dias Y."/>
            <person name="Vanzela A.L.L."/>
            <person name="Huettel B."/>
            <person name="Almeida C.C.S."/>
            <person name="Simkova H."/>
            <person name="Souza G."/>
            <person name="Pedrosa-Harand A."/>
            <person name="Macas J."/>
            <person name="Mayer K.F.X."/>
            <person name="Houben A."/>
            <person name="Marques A."/>
        </authorList>
    </citation>
    <scope>NUCLEOTIDE SEQUENCE</scope>
    <source>
        <strain evidence="9">RhyBre1mFocal</strain>
    </source>
</reference>
<dbReference type="FunFam" id="3.30.160.60:FF:000221">
    <property type="entry name" value="Zinc finger protein 410"/>
    <property type="match status" value="1"/>
</dbReference>
<sequence length="452" mass="51534">MSAPVRFRFLHSLTNGDDKFPSVSVHSFPHQFQTFSPVPHSRIPTLGRVVFDSPVTPLACKMEYQQNLYHYYRRFPPARDRVPPVRWVKQWIPQELSATGGKCSLFRWVREDMVQTLKEKEKARELEAAPKPEPTTEVLFLCSYETCGKTFTDVGALRKHSNVHGERQHVCHYTGCGKKFGDSSKLKRHFLVHTGERDFVCPYEGCGKAFALDFNLRAHMKTHFVEYYHVCPYPECGKRYTNEHKLTIHIKAHLEKDISIKAVKHTPPAEKPQTTPRTPASLVYSGPATPARPYGCPYEGCDRAYIHEYKLNLHLKREHPNHISEELDSNNNKFNANNGSHKKFATPSPINSLTMGEGSRKEKNKQNLQAQMVPAKAVDVNQKISEFGLGPRTKIGGVKQVWMGKEAYEEEEQEEDSEETEDAEEKGGRNGDIGWGYSVGRNGDDEETEDED</sequence>
<dbReference type="GO" id="GO:0000785">
    <property type="term" value="C:chromatin"/>
    <property type="evidence" value="ECO:0007669"/>
    <property type="project" value="TreeGrafter"/>
</dbReference>
<evidence type="ECO:0000313" key="9">
    <source>
        <dbReference type="EMBL" id="KAJ1704188.1"/>
    </source>
</evidence>
<evidence type="ECO:0000256" key="1">
    <source>
        <dbReference type="ARBA" id="ARBA00022723"/>
    </source>
</evidence>
<feature type="region of interest" description="Disordered" evidence="7">
    <location>
        <begin position="405"/>
        <end position="452"/>
    </location>
</feature>
<evidence type="ECO:0000256" key="7">
    <source>
        <dbReference type="SAM" id="MobiDB-lite"/>
    </source>
</evidence>
<feature type="domain" description="C2H2-type" evidence="8">
    <location>
        <begin position="140"/>
        <end position="169"/>
    </location>
</feature>
<dbReference type="AlphaFoldDB" id="A0A9Q0I0N2"/>
<evidence type="ECO:0000256" key="2">
    <source>
        <dbReference type="ARBA" id="ARBA00022737"/>
    </source>
</evidence>
<dbReference type="GO" id="GO:0005667">
    <property type="term" value="C:transcription regulator complex"/>
    <property type="evidence" value="ECO:0007669"/>
    <property type="project" value="TreeGrafter"/>
</dbReference>
<dbReference type="GO" id="GO:0031519">
    <property type="term" value="C:PcG protein complex"/>
    <property type="evidence" value="ECO:0007669"/>
    <property type="project" value="TreeGrafter"/>
</dbReference>
<dbReference type="GO" id="GO:0000981">
    <property type="term" value="F:DNA-binding transcription factor activity, RNA polymerase II-specific"/>
    <property type="evidence" value="ECO:0007669"/>
    <property type="project" value="TreeGrafter"/>
</dbReference>
<dbReference type="SMART" id="SM00355">
    <property type="entry name" value="ZnF_C2H2"/>
    <property type="match status" value="5"/>
</dbReference>
<evidence type="ECO:0000313" key="10">
    <source>
        <dbReference type="Proteomes" id="UP001151287"/>
    </source>
</evidence>
<feature type="domain" description="C2H2-type" evidence="8">
    <location>
        <begin position="169"/>
        <end position="198"/>
    </location>
</feature>
<evidence type="ECO:0000256" key="5">
    <source>
        <dbReference type="ARBA" id="ARBA00023159"/>
    </source>
</evidence>
<proteinExistence type="predicted"/>
<keyword evidence="3 6" id="KW-0863">Zinc-finger</keyword>
<dbReference type="GO" id="GO:0008270">
    <property type="term" value="F:zinc ion binding"/>
    <property type="evidence" value="ECO:0007669"/>
    <property type="project" value="UniProtKB-KW"/>
</dbReference>
<comment type="caution">
    <text evidence="9">The sequence shown here is derived from an EMBL/GenBank/DDBJ whole genome shotgun (WGS) entry which is preliminary data.</text>
</comment>
<keyword evidence="2" id="KW-0677">Repeat</keyword>
<protein>
    <recommendedName>
        <fullName evidence="8">C2H2-type domain-containing protein</fullName>
    </recommendedName>
</protein>
<dbReference type="InterPro" id="IPR013087">
    <property type="entry name" value="Znf_C2H2_type"/>
</dbReference>
<feature type="compositionally biased region" description="Acidic residues" evidence="7">
    <location>
        <begin position="408"/>
        <end position="424"/>
    </location>
</feature>
<dbReference type="Proteomes" id="UP001151287">
    <property type="component" value="Unassembled WGS sequence"/>
</dbReference>
<evidence type="ECO:0000259" key="8">
    <source>
        <dbReference type="PROSITE" id="PS50157"/>
    </source>
</evidence>
<dbReference type="Pfam" id="PF00096">
    <property type="entry name" value="zf-C2H2"/>
    <property type="match status" value="4"/>
</dbReference>
<dbReference type="PANTHER" id="PTHR14003">
    <property type="entry name" value="TRANSCRIPTIONAL REPRESSOR PROTEIN YY"/>
    <property type="match status" value="1"/>
</dbReference>
<evidence type="ECO:0000256" key="4">
    <source>
        <dbReference type="ARBA" id="ARBA00022833"/>
    </source>
</evidence>
<dbReference type="InterPro" id="IPR036236">
    <property type="entry name" value="Znf_C2H2_sf"/>
</dbReference>
<feature type="domain" description="C2H2-type" evidence="8">
    <location>
        <begin position="294"/>
        <end position="327"/>
    </location>
</feature>
<gene>
    <name evidence="9" type="ORF">LUZ63_003967</name>
</gene>
<feature type="domain" description="C2H2-type" evidence="8">
    <location>
        <begin position="199"/>
        <end position="228"/>
    </location>
</feature>
<keyword evidence="4" id="KW-0862">Zinc</keyword>
<organism evidence="9 10">
    <name type="scientific">Rhynchospora breviuscula</name>
    <dbReference type="NCBI Taxonomy" id="2022672"/>
    <lineage>
        <taxon>Eukaryota</taxon>
        <taxon>Viridiplantae</taxon>
        <taxon>Streptophyta</taxon>
        <taxon>Embryophyta</taxon>
        <taxon>Tracheophyta</taxon>
        <taxon>Spermatophyta</taxon>
        <taxon>Magnoliopsida</taxon>
        <taxon>Liliopsida</taxon>
        <taxon>Poales</taxon>
        <taxon>Cyperaceae</taxon>
        <taxon>Cyperoideae</taxon>
        <taxon>Rhynchosporeae</taxon>
        <taxon>Rhynchospora</taxon>
    </lineage>
</organism>
<name>A0A9Q0I0N2_9POAL</name>
<dbReference type="EMBL" id="JAMQYH010000001">
    <property type="protein sequence ID" value="KAJ1704188.1"/>
    <property type="molecule type" value="Genomic_DNA"/>
</dbReference>
<dbReference type="PANTHER" id="PTHR14003:SF1">
    <property type="entry name" value="ZINC FINGER TRANSCRIPTION FACTOR YY1"/>
    <property type="match status" value="1"/>
</dbReference>
<keyword evidence="1" id="KW-0479">Metal-binding</keyword>
<keyword evidence="5" id="KW-0010">Activator</keyword>
<dbReference type="Gene3D" id="3.30.160.60">
    <property type="entry name" value="Classic Zinc Finger"/>
    <property type="match status" value="5"/>
</dbReference>
<feature type="region of interest" description="Disordered" evidence="7">
    <location>
        <begin position="332"/>
        <end position="367"/>
    </location>
</feature>
<feature type="domain" description="C2H2-type" evidence="8">
    <location>
        <begin position="229"/>
        <end position="258"/>
    </location>
</feature>
<evidence type="ECO:0000256" key="3">
    <source>
        <dbReference type="ARBA" id="ARBA00022771"/>
    </source>
</evidence>
<accession>A0A9Q0I0N2</accession>
<dbReference type="GO" id="GO:0000978">
    <property type="term" value="F:RNA polymerase II cis-regulatory region sequence-specific DNA binding"/>
    <property type="evidence" value="ECO:0007669"/>
    <property type="project" value="TreeGrafter"/>
</dbReference>
<dbReference type="PROSITE" id="PS50157">
    <property type="entry name" value="ZINC_FINGER_C2H2_2"/>
    <property type="match status" value="5"/>
</dbReference>
<dbReference type="OrthoDB" id="3437960at2759"/>